<organism evidence="1 2">
    <name type="scientific">Vibrio harveyi</name>
    <name type="common">Beneckea harveyi</name>
    <dbReference type="NCBI Taxonomy" id="669"/>
    <lineage>
        <taxon>Bacteria</taxon>
        <taxon>Pseudomonadati</taxon>
        <taxon>Pseudomonadota</taxon>
        <taxon>Gammaproteobacteria</taxon>
        <taxon>Vibrionales</taxon>
        <taxon>Vibrionaceae</taxon>
        <taxon>Vibrio</taxon>
    </lineage>
</organism>
<gene>
    <name evidence="1" type="ORF">VCHENC02_3358A</name>
</gene>
<evidence type="ECO:0000313" key="1">
    <source>
        <dbReference type="EMBL" id="EKM30947.1"/>
    </source>
</evidence>
<dbReference type="EMBL" id="AJSR01001423">
    <property type="protein sequence ID" value="EKM30947.1"/>
    <property type="molecule type" value="Genomic_DNA"/>
</dbReference>
<reference evidence="1 2" key="1">
    <citation type="submission" date="2012-10" db="EMBL/GenBank/DDBJ databases">
        <title>Genome sequence of Vibrio Cholerae HENC-02.</title>
        <authorList>
            <person name="Eppinger M."/>
            <person name="Hasan N.A."/>
            <person name="Sengamalay N."/>
            <person name="Hine E."/>
            <person name="Su Q."/>
            <person name="Daugherty S.C."/>
            <person name="Young S."/>
            <person name="Sadzewicz L."/>
            <person name="Tallon L."/>
            <person name="Cebula T.A."/>
            <person name="Ravel J."/>
            <person name="Colwell R.R."/>
        </authorList>
    </citation>
    <scope>NUCLEOTIDE SEQUENCE [LARGE SCALE GENOMIC DNA]</scope>
    <source>
        <strain evidence="1 2">HENC-02</strain>
    </source>
</reference>
<comment type="caution">
    <text evidence="1">The sequence shown here is derived from an EMBL/GenBank/DDBJ whole genome shotgun (WGS) entry which is preliminary data.</text>
</comment>
<dbReference type="AlphaFoldDB" id="A0A454CX51"/>
<protein>
    <submittedName>
        <fullName evidence="1">Uncharacterized protein</fullName>
    </submittedName>
</protein>
<name>A0A454CX51_VIBHA</name>
<accession>A0A454CX51</accession>
<proteinExistence type="predicted"/>
<sequence>MQPTHAVLHFAHLHLVKPKQVLLHRLVCSYQR</sequence>
<evidence type="ECO:0000313" key="2">
    <source>
        <dbReference type="Proteomes" id="UP000008367"/>
    </source>
</evidence>
<dbReference type="Proteomes" id="UP000008367">
    <property type="component" value="Unassembled WGS sequence"/>
</dbReference>
<feature type="non-terminal residue" evidence="1">
    <location>
        <position position="32"/>
    </location>
</feature>